<dbReference type="InterPro" id="IPR006016">
    <property type="entry name" value="UspA"/>
</dbReference>
<dbReference type="PANTHER" id="PTHR45647">
    <property type="entry name" value="OS02G0152300 PROTEIN"/>
    <property type="match status" value="1"/>
</dbReference>
<dbReference type="eggNOG" id="ENOG502QUM2">
    <property type="taxonomic scope" value="Eukaryota"/>
</dbReference>
<name>F6H9Q1_VITVI</name>
<dbReference type="InterPro" id="IPR008271">
    <property type="entry name" value="Ser/Thr_kinase_AS"/>
</dbReference>
<dbReference type="CDD" id="cd01989">
    <property type="entry name" value="USP_STK_Ubox_N"/>
    <property type="match status" value="1"/>
</dbReference>
<dbReference type="PROSITE" id="PS50011">
    <property type="entry name" value="PROTEIN_KINASE_DOM"/>
    <property type="match status" value="1"/>
</dbReference>
<feature type="domain" description="Protein kinase" evidence="11">
    <location>
        <begin position="440"/>
        <end position="703"/>
    </location>
</feature>
<proteinExistence type="predicted"/>
<dbReference type="InParanoid" id="F6H9Q1"/>
<keyword evidence="8 9" id="KW-0175">Coiled coil</keyword>
<dbReference type="GO" id="GO:0005524">
    <property type="term" value="F:ATP binding"/>
    <property type="evidence" value="ECO:0007669"/>
    <property type="project" value="UniProtKB-KW"/>
</dbReference>
<keyword evidence="5" id="KW-0547">Nucleotide-binding</keyword>
<dbReference type="GO" id="GO:0061630">
    <property type="term" value="F:ubiquitin protein ligase activity"/>
    <property type="evidence" value="ECO:0007669"/>
    <property type="project" value="UniProtKB-EC"/>
</dbReference>
<dbReference type="FunFam" id="3.30.200.20:FF:000162">
    <property type="entry name" value="Adenine nucleotide alpha hydrolase-like domain kinase"/>
    <property type="match status" value="1"/>
</dbReference>
<evidence type="ECO:0000256" key="7">
    <source>
        <dbReference type="ARBA" id="ARBA00022840"/>
    </source>
</evidence>
<comment type="pathway">
    <text evidence="2">Protein modification; protein ubiquitination.</text>
</comment>
<evidence type="ECO:0000256" key="5">
    <source>
        <dbReference type="ARBA" id="ARBA00022741"/>
    </source>
</evidence>
<dbReference type="Pfam" id="PF00582">
    <property type="entry name" value="Usp"/>
    <property type="match status" value="1"/>
</dbReference>
<evidence type="ECO:0000256" key="4">
    <source>
        <dbReference type="ARBA" id="ARBA00022679"/>
    </source>
</evidence>
<dbReference type="SMART" id="SM00220">
    <property type="entry name" value="S_TKc"/>
    <property type="match status" value="1"/>
</dbReference>
<feature type="coiled-coil region" evidence="9">
    <location>
        <begin position="299"/>
        <end position="326"/>
    </location>
</feature>
<dbReference type="Gene3D" id="3.40.50.620">
    <property type="entry name" value="HUPs"/>
    <property type="match status" value="1"/>
</dbReference>
<dbReference type="InterPro" id="IPR000719">
    <property type="entry name" value="Prot_kinase_dom"/>
</dbReference>
<dbReference type="PROSITE" id="PS00108">
    <property type="entry name" value="PROTEIN_KINASE_ST"/>
    <property type="match status" value="1"/>
</dbReference>
<dbReference type="EMBL" id="FN595502">
    <property type="protein sequence ID" value="CCB48920.1"/>
    <property type="molecule type" value="Genomic_DNA"/>
</dbReference>
<evidence type="ECO:0000256" key="3">
    <source>
        <dbReference type="ARBA" id="ARBA00012483"/>
    </source>
</evidence>
<evidence type="ECO:0000313" key="12">
    <source>
        <dbReference type="EMBL" id="CCB48920.1"/>
    </source>
</evidence>
<dbReference type="AlphaFoldDB" id="F6H9Q1"/>
<dbReference type="HOGENOM" id="CLU_000288_153_3_1"/>
<keyword evidence="4" id="KW-0808">Transferase</keyword>
<dbReference type="PANTHER" id="PTHR45647:SF146">
    <property type="entry name" value="U-BOX DOMAIN-CONTAINING PROTEIN 35-LIKE"/>
    <property type="match status" value="1"/>
</dbReference>
<reference evidence="13" key="1">
    <citation type="journal article" date="2007" name="Nature">
        <title>The grapevine genome sequence suggests ancestral hexaploidization in major angiosperm phyla.</title>
        <authorList>
            <consortium name="The French-Italian Public Consortium for Grapevine Genome Characterization."/>
            <person name="Jaillon O."/>
            <person name="Aury J.-M."/>
            <person name="Noel B."/>
            <person name="Policriti A."/>
            <person name="Clepet C."/>
            <person name="Casagrande A."/>
            <person name="Choisne N."/>
            <person name="Aubourg S."/>
            <person name="Vitulo N."/>
            <person name="Jubin C."/>
            <person name="Vezzi A."/>
            <person name="Legeai F."/>
            <person name="Hugueney P."/>
            <person name="Dasilva C."/>
            <person name="Horner D."/>
            <person name="Mica E."/>
            <person name="Jublot D."/>
            <person name="Poulain J."/>
            <person name="Bruyere C."/>
            <person name="Billault A."/>
            <person name="Segurens B."/>
            <person name="Gouyvenoux M."/>
            <person name="Ugarte E."/>
            <person name="Cattonaro F."/>
            <person name="Anthouard V."/>
            <person name="Vico V."/>
            <person name="Del Fabbro C."/>
            <person name="Alaux M."/>
            <person name="Di Gaspero G."/>
            <person name="Dumas V."/>
            <person name="Felice N."/>
            <person name="Paillard S."/>
            <person name="Juman I."/>
            <person name="Moroldo M."/>
            <person name="Scalabrin S."/>
            <person name="Canaguier A."/>
            <person name="Le Clainche I."/>
            <person name="Malacrida G."/>
            <person name="Durand E."/>
            <person name="Pesole G."/>
            <person name="Laucou V."/>
            <person name="Chatelet P."/>
            <person name="Merdinoglu D."/>
            <person name="Delledonne M."/>
            <person name="Pezzotti M."/>
            <person name="Lecharny A."/>
            <person name="Scarpelli C."/>
            <person name="Artiguenave F."/>
            <person name="Pe M.E."/>
            <person name="Valle G."/>
            <person name="Morgante M."/>
            <person name="Caboche M."/>
            <person name="Adam-Blondon A.-F."/>
            <person name="Weissenbach J."/>
            <person name="Quetier F."/>
            <person name="Wincker P."/>
        </authorList>
    </citation>
    <scope>NUCLEOTIDE SEQUENCE [LARGE SCALE GENOMIC DNA]</scope>
    <source>
        <strain evidence="13">cv. Pinot noir / PN40024</strain>
    </source>
</reference>
<keyword evidence="13" id="KW-1185">Reference proteome</keyword>
<dbReference type="EC" id="2.3.2.27" evidence="3"/>
<evidence type="ECO:0000313" key="13">
    <source>
        <dbReference type="Proteomes" id="UP000009183"/>
    </source>
</evidence>
<evidence type="ECO:0000259" key="11">
    <source>
        <dbReference type="PROSITE" id="PS50011"/>
    </source>
</evidence>
<keyword evidence="6" id="KW-0833">Ubl conjugation pathway</keyword>
<organism evidence="12 13">
    <name type="scientific">Vitis vinifera</name>
    <name type="common">Grape</name>
    <dbReference type="NCBI Taxonomy" id="29760"/>
    <lineage>
        <taxon>Eukaryota</taxon>
        <taxon>Viridiplantae</taxon>
        <taxon>Streptophyta</taxon>
        <taxon>Embryophyta</taxon>
        <taxon>Tracheophyta</taxon>
        <taxon>Spermatophyta</taxon>
        <taxon>Magnoliopsida</taxon>
        <taxon>eudicotyledons</taxon>
        <taxon>Gunneridae</taxon>
        <taxon>Pentapetalae</taxon>
        <taxon>rosids</taxon>
        <taxon>Vitales</taxon>
        <taxon>Vitaceae</taxon>
        <taxon>Viteae</taxon>
        <taxon>Vitis</taxon>
    </lineage>
</organism>
<dbReference type="InterPro" id="IPR014729">
    <property type="entry name" value="Rossmann-like_a/b/a_fold"/>
</dbReference>
<dbReference type="Gene3D" id="3.30.200.20">
    <property type="entry name" value="Phosphorylase Kinase, domain 1"/>
    <property type="match status" value="1"/>
</dbReference>
<evidence type="ECO:0000256" key="6">
    <source>
        <dbReference type="ARBA" id="ARBA00022786"/>
    </source>
</evidence>
<feature type="region of interest" description="Disordered" evidence="10">
    <location>
        <begin position="171"/>
        <end position="218"/>
    </location>
</feature>
<evidence type="ECO:0000256" key="9">
    <source>
        <dbReference type="SAM" id="Coils"/>
    </source>
</evidence>
<dbReference type="SUPFAM" id="SSF56112">
    <property type="entry name" value="Protein kinase-like (PK-like)"/>
    <property type="match status" value="1"/>
</dbReference>
<dbReference type="Gene3D" id="1.10.510.10">
    <property type="entry name" value="Transferase(Phosphotransferase) domain 1"/>
    <property type="match status" value="1"/>
</dbReference>
<sequence length="741" mass="82192">MSRTGYGEKKVEVAVAIDKDKGSQYALKWAVDHLLSKGQSVTLLHIKQKASSIPNPLGNQVAISDVNEDVARAYKQQLDNQARELFLPFRCFCMRKDIQCNEVILEGTDITKAIIDFVTASSIEILVVGAPSRSGFIRRFKTTDVPSSVLKAAPDFCTVYVISKGKITSVRSATRPVPNPSPPPTASSLHQNQASPTPDPTEAHLKHNRSTRASERSSFGLRNLNDLEIKSPFTRGRASLSKSYGELSVPETDISFVSSGRPSIDHIFPFSSFASSGGRSSELNYSLDLSSSSNESGRLSWASQSMEDVEAEMRRLKLELKQTMDMYSTACKEALSAKQTARELHRWKMEEAQRLGEARLAEEAALATAEREKAKAKAALEAAEASQRIAKLEAQKRINAEMVAIKEAEERKKMLNTLAQTDLRYRKYTIEEIEAATELFSESRKIGEGGYGPVYKSYLDHTPVAIKVLRPDAAQGRSQFQQEVEVLSCIRHPNMVLLLGACPEYGCLVYEYMANGSLDDHLFRRGNTPVLPWQLRFQIAAEIGTGLLFLHQTKPEPLVHRDLKPGNILLDRNFVSKISDVGLARLVPPSVADSVTQYLMTSTAGTFCYIDPEYQQTGMLGIKSDIYSLGIMLLQIITAKPPMGLTHYVERAIEKGTFAEVLDPAVHDWPVEEALKFAKLALQCAELRRKDRPDLGNVVLPELNRLRTLAEENMSSIMLDSTTVASPRKSNVSIAHTLRIE</sequence>
<dbReference type="PaxDb" id="29760-VIT_11s0065g00390.t01"/>
<dbReference type="GO" id="GO:0004672">
    <property type="term" value="F:protein kinase activity"/>
    <property type="evidence" value="ECO:0007669"/>
    <property type="project" value="InterPro"/>
</dbReference>
<comment type="catalytic activity">
    <reaction evidence="1">
        <text>S-ubiquitinyl-[E2 ubiquitin-conjugating enzyme]-L-cysteine + [acceptor protein]-L-lysine = [E2 ubiquitin-conjugating enzyme]-L-cysteine + N(6)-ubiquitinyl-[acceptor protein]-L-lysine.</text>
        <dbReference type="EC" id="2.3.2.27"/>
    </reaction>
</comment>
<keyword evidence="7" id="KW-0067">ATP-binding</keyword>
<evidence type="ECO:0000256" key="2">
    <source>
        <dbReference type="ARBA" id="ARBA00004906"/>
    </source>
</evidence>
<dbReference type="Proteomes" id="UP000009183">
    <property type="component" value="Chromosome 11"/>
</dbReference>
<dbReference type="InterPro" id="IPR051348">
    <property type="entry name" value="U-box_ubiquitin_ligases"/>
</dbReference>
<evidence type="ECO:0000256" key="8">
    <source>
        <dbReference type="ARBA" id="ARBA00023054"/>
    </source>
</evidence>
<dbReference type="Pfam" id="PF00069">
    <property type="entry name" value="Pkinase"/>
    <property type="match status" value="1"/>
</dbReference>
<dbReference type="SMR" id="F6H9Q1"/>
<accession>F6H9Q1</accession>
<dbReference type="SUPFAM" id="SSF52402">
    <property type="entry name" value="Adenine nucleotide alpha hydrolases-like"/>
    <property type="match status" value="1"/>
</dbReference>
<dbReference type="InterPro" id="IPR011009">
    <property type="entry name" value="Kinase-like_dom_sf"/>
</dbReference>
<protein>
    <recommendedName>
        <fullName evidence="3">RING-type E3 ubiquitin transferase</fullName>
        <ecNumber evidence="3">2.3.2.27</ecNumber>
    </recommendedName>
</protein>
<dbReference type="FunFam" id="1.10.510.10:FF:000498">
    <property type="entry name" value="U-box domain-containing protein 51"/>
    <property type="match status" value="1"/>
</dbReference>
<gene>
    <name evidence="12" type="ordered locus">VIT_11s0065g00390</name>
</gene>
<feature type="coiled-coil region" evidence="9">
    <location>
        <begin position="357"/>
        <end position="411"/>
    </location>
</feature>
<evidence type="ECO:0000256" key="10">
    <source>
        <dbReference type="SAM" id="MobiDB-lite"/>
    </source>
</evidence>
<evidence type="ECO:0000256" key="1">
    <source>
        <dbReference type="ARBA" id="ARBA00000900"/>
    </source>
</evidence>